<accession>A0ACD6A123</accession>
<dbReference type="Proteomes" id="UP001732700">
    <property type="component" value="Chromosome 7C"/>
</dbReference>
<evidence type="ECO:0000313" key="1">
    <source>
        <dbReference type="EnsemblPlants" id="AVESA.00010b.r2.7CG0682580.1.CDS.1"/>
    </source>
</evidence>
<dbReference type="EnsemblPlants" id="AVESA.00010b.r2.7CG0682580.1">
    <property type="protein sequence ID" value="AVESA.00010b.r2.7CG0682580.1.CDS.1"/>
    <property type="gene ID" value="AVESA.00010b.r2.7CG0682580"/>
</dbReference>
<proteinExistence type="predicted"/>
<sequence>MAFDTNNLALPRIRRLVRSSIRLAYHCASGHSAVLGAAIALLFLHGLCPSLFAFMLSSSPVIVLTAILLGALLSYGEATSPLDGEETPEEHDNNSVKSSIYISDCLVREVQNVAVKDQLKKATETDSVKVYVRGRASDDDLTHDALCEEKNVTYIASDADVLSGEEYVEEERAHNDNLQGTHCEEKNVTFVGDDTVPSVEPCNITKISATLECEEDAKEIDEKPELQQLESTCTGSCNSGVHSQYQFGEFMRSCWQPIMRPDPPCSDFESDLTDESSSADASMTDIIPMLEELHSMINSGTGHQLSFASRDNLDSSSSDNEDDLEEEEEEDVSSDDEEGAEWEQDSINNLNDVAHLNCSDMEQNVKLENLMELQRAKNILKFELDMRSIDLQAADTTRRMKDASSFHVQVPSISTPRHNPFDAPRDSEETIDLPQIPGSAPSSIYLPRRNLFDLPFDRAVHHRSRLQESWTPRSRFRSAQNMKHRNSYGQHRSAYLQHENGVKMDDAEISDSHSDRDAEQEGNSGKLFGSLEAHLGEEMKILSAAISDVGMLGEVESHGADEANKTNNVRDDTSSLHGVDPYEPHFMETDTMSEVNSLFKCRMQEVLVQSISERSVCQPLEVKAEDVPSVSLSSDPWMHDSEATSAEDLNFQFGRLNEEEALTCAASGLSGHSDSTQDRSSDALRAVDEQSSELPAELDVCRELSTAGDQHTLNISERNELPVLEISSTQEMDRQFEQLEEEVQLSNGRSKINMPQDILRALEVEPVEVNSRSRIIDAEIL</sequence>
<name>A0ACD6A123_AVESA</name>
<reference evidence="1" key="1">
    <citation type="submission" date="2021-05" db="EMBL/GenBank/DDBJ databases">
        <authorList>
            <person name="Scholz U."/>
            <person name="Mascher M."/>
            <person name="Fiebig A."/>
        </authorList>
    </citation>
    <scope>NUCLEOTIDE SEQUENCE [LARGE SCALE GENOMIC DNA]</scope>
</reference>
<protein>
    <submittedName>
        <fullName evidence="1">Uncharacterized protein</fullName>
    </submittedName>
</protein>
<evidence type="ECO:0000313" key="2">
    <source>
        <dbReference type="Proteomes" id="UP001732700"/>
    </source>
</evidence>
<keyword evidence="2" id="KW-1185">Reference proteome</keyword>
<reference evidence="1" key="2">
    <citation type="submission" date="2025-09" db="UniProtKB">
        <authorList>
            <consortium name="EnsemblPlants"/>
        </authorList>
    </citation>
    <scope>IDENTIFICATION</scope>
</reference>
<organism evidence="1 2">
    <name type="scientific">Avena sativa</name>
    <name type="common">Oat</name>
    <dbReference type="NCBI Taxonomy" id="4498"/>
    <lineage>
        <taxon>Eukaryota</taxon>
        <taxon>Viridiplantae</taxon>
        <taxon>Streptophyta</taxon>
        <taxon>Embryophyta</taxon>
        <taxon>Tracheophyta</taxon>
        <taxon>Spermatophyta</taxon>
        <taxon>Magnoliopsida</taxon>
        <taxon>Liliopsida</taxon>
        <taxon>Poales</taxon>
        <taxon>Poaceae</taxon>
        <taxon>BOP clade</taxon>
        <taxon>Pooideae</taxon>
        <taxon>Poodae</taxon>
        <taxon>Poeae</taxon>
        <taxon>Poeae Chloroplast Group 1 (Aveneae type)</taxon>
        <taxon>Aveninae</taxon>
        <taxon>Avena</taxon>
    </lineage>
</organism>